<dbReference type="WBParaSite" id="L893_g9423.t1">
    <property type="protein sequence ID" value="L893_g9423.t1"/>
    <property type="gene ID" value="L893_g9423"/>
</dbReference>
<feature type="transmembrane region" description="Helical" evidence="1">
    <location>
        <begin position="170"/>
        <end position="191"/>
    </location>
</feature>
<accession>A0A1I8AUR9</accession>
<organism evidence="2 3">
    <name type="scientific">Steinernema glaseri</name>
    <dbReference type="NCBI Taxonomy" id="37863"/>
    <lineage>
        <taxon>Eukaryota</taxon>
        <taxon>Metazoa</taxon>
        <taxon>Ecdysozoa</taxon>
        <taxon>Nematoda</taxon>
        <taxon>Chromadorea</taxon>
        <taxon>Rhabditida</taxon>
        <taxon>Tylenchina</taxon>
        <taxon>Panagrolaimomorpha</taxon>
        <taxon>Strongyloidoidea</taxon>
        <taxon>Steinernematidae</taxon>
        <taxon>Steinernema</taxon>
    </lineage>
</organism>
<dbReference type="Gene3D" id="1.20.1070.10">
    <property type="entry name" value="Rhodopsin 7-helix transmembrane proteins"/>
    <property type="match status" value="1"/>
</dbReference>
<reference evidence="3" key="1">
    <citation type="submission" date="2016-11" db="UniProtKB">
        <authorList>
            <consortium name="WormBaseParasite"/>
        </authorList>
    </citation>
    <scope>IDENTIFICATION</scope>
</reference>
<dbReference type="PANTHER" id="PTHR23021">
    <property type="entry name" value="SERPENTINE RECEPTOR, CLASS T"/>
    <property type="match status" value="1"/>
</dbReference>
<name>A0A1I8AUR9_9BILA</name>
<dbReference type="InterPro" id="IPR019425">
    <property type="entry name" value="7TM_GPCR_serpentine_rcpt_Srt"/>
</dbReference>
<dbReference type="AlphaFoldDB" id="A0A1I8AUR9"/>
<protein>
    <submittedName>
        <fullName evidence="3">7TM_GPCR_Srx domain-containing protein</fullName>
    </submittedName>
</protein>
<dbReference type="SUPFAM" id="SSF81321">
    <property type="entry name" value="Family A G protein-coupled receptor-like"/>
    <property type="match status" value="1"/>
</dbReference>
<feature type="transmembrane region" description="Helical" evidence="1">
    <location>
        <begin position="120"/>
        <end position="150"/>
    </location>
</feature>
<keyword evidence="1" id="KW-1133">Transmembrane helix</keyword>
<evidence type="ECO:0000313" key="2">
    <source>
        <dbReference type="Proteomes" id="UP000095287"/>
    </source>
</evidence>
<feature type="transmembrane region" description="Helical" evidence="1">
    <location>
        <begin position="75"/>
        <end position="100"/>
    </location>
</feature>
<feature type="transmembrane region" description="Helical" evidence="1">
    <location>
        <begin position="44"/>
        <end position="63"/>
    </location>
</feature>
<sequence length="261" mass="29994">MLHIGVADCIQLVIHLYAGIATICEFKETTYFEKFSGAILNSNWIIMNFLILVLAVNRVQVLGEFSIISFWKPKLFYNALAAICWCAGMCFCVAYLTPLVSMEYHDSDYYWSLEGDKEVVAILTEVEIGCTMTCLLTTFCIYVFICAILLVKGSVFLRNTRNVPKHELRVLAQAVIMFSYTMFLTVCWHWGQHFLPNSFWTPVAINILWILDNGALSPILYLIVNRSIRRKFIPWCRQGQTVRVFYFVGGNKFAVTKIRLS</sequence>
<keyword evidence="1" id="KW-0812">Transmembrane</keyword>
<evidence type="ECO:0000256" key="1">
    <source>
        <dbReference type="SAM" id="Phobius"/>
    </source>
</evidence>
<dbReference type="PANTHER" id="PTHR23021:SF82">
    <property type="entry name" value="G PROTEIN-COUPLED RECEPTOR"/>
    <property type="match status" value="1"/>
</dbReference>
<evidence type="ECO:0000313" key="3">
    <source>
        <dbReference type="WBParaSite" id="L893_g9423.t1"/>
    </source>
</evidence>
<keyword evidence="2" id="KW-1185">Reference proteome</keyword>
<proteinExistence type="predicted"/>
<dbReference type="Proteomes" id="UP000095287">
    <property type="component" value="Unplaced"/>
</dbReference>
<feature type="transmembrane region" description="Helical" evidence="1">
    <location>
        <begin position="203"/>
        <end position="224"/>
    </location>
</feature>
<keyword evidence="1" id="KW-0472">Membrane</keyword>